<reference evidence="1" key="1">
    <citation type="submission" date="2023-01" db="EMBL/GenBank/DDBJ databases">
        <title>Colletotrichum chrysophilum M932 genome sequence.</title>
        <authorList>
            <person name="Baroncelli R."/>
        </authorList>
    </citation>
    <scope>NUCLEOTIDE SEQUENCE</scope>
    <source>
        <strain evidence="1">M932</strain>
    </source>
</reference>
<evidence type="ECO:0000313" key="2">
    <source>
        <dbReference type="Proteomes" id="UP001243330"/>
    </source>
</evidence>
<name>A0AAD9EBL6_9PEZI</name>
<dbReference type="AlphaFoldDB" id="A0AAD9EBL6"/>
<gene>
    <name evidence="1" type="ORF">CCHR01_15612</name>
</gene>
<proteinExistence type="predicted"/>
<accession>A0AAD9EBL6</accession>
<keyword evidence="2" id="KW-1185">Reference proteome</keyword>
<organism evidence="1 2">
    <name type="scientific">Colletotrichum chrysophilum</name>
    <dbReference type="NCBI Taxonomy" id="1836956"/>
    <lineage>
        <taxon>Eukaryota</taxon>
        <taxon>Fungi</taxon>
        <taxon>Dikarya</taxon>
        <taxon>Ascomycota</taxon>
        <taxon>Pezizomycotina</taxon>
        <taxon>Sordariomycetes</taxon>
        <taxon>Hypocreomycetidae</taxon>
        <taxon>Glomerellales</taxon>
        <taxon>Glomerellaceae</taxon>
        <taxon>Colletotrichum</taxon>
        <taxon>Colletotrichum gloeosporioides species complex</taxon>
    </lineage>
</organism>
<dbReference type="EMBL" id="JAQOWY010000459">
    <property type="protein sequence ID" value="KAK1841742.1"/>
    <property type="molecule type" value="Genomic_DNA"/>
</dbReference>
<protein>
    <submittedName>
        <fullName evidence="1">Uncharacterized protein</fullName>
    </submittedName>
</protein>
<comment type="caution">
    <text evidence="1">The sequence shown here is derived from an EMBL/GenBank/DDBJ whole genome shotgun (WGS) entry which is preliminary data.</text>
</comment>
<dbReference type="Proteomes" id="UP001243330">
    <property type="component" value="Unassembled WGS sequence"/>
</dbReference>
<evidence type="ECO:0000313" key="1">
    <source>
        <dbReference type="EMBL" id="KAK1841742.1"/>
    </source>
</evidence>
<sequence length="46" mass="5271">MRANHRRIFGQLSASSWLDCRSSQSNTGMERWQMGGALMQIVVRCN</sequence>